<dbReference type="EMBL" id="CP037900">
    <property type="protein sequence ID" value="QBP11632.1"/>
    <property type="molecule type" value="Genomic_DNA"/>
</dbReference>
<dbReference type="Proteomes" id="UP000253772">
    <property type="component" value="Chromosome c1"/>
</dbReference>
<dbReference type="AlphaFoldDB" id="A0A482IUT0"/>
<gene>
    <name evidence="2" type="ORF">DDF84_006060</name>
</gene>
<proteinExistence type="predicted"/>
<evidence type="ECO:0000313" key="3">
    <source>
        <dbReference type="Proteomes" id="UP000253772"/>
    </source>
</evidence>
<organism evidence="2 3">
    <name type="scientific">Cupriavidus metallidurans</name>
    <dbReference type="NCBI Taxonomy" id="119219"/>
    <lineage>
        <taxon>Bacteria</taxon>
        <taxon>Pseudomonadati</taxon>
        <taxon>Pseudomonadota</taxon>
        <taxon>Betaproteobacteria</taxon>
        <taxon>Burkholderiales</taxon>
        <taxon>Burkholderiaceae</taxon>
        <taxon>Cupriavidus</taxon>
    </lineage>
</organism>
<name>A0A482IUT0_9BURK</name>
<accession>A0A482IUT0</accession>
<reference evidence="2 3" key="1">
    <citation type="submission" date="2019-03" db="EMBL/GenBank/DDBJ databases">
        <title>Comparative insights into the high quality Complete genome sequence of highly metal resistant Cupriavidus metallidurans strain BS1 isolated from a gold-copper mine.</title>
        <authorList>
            <person name="Mazhar H.S."/>
            <person name="Rensing C."/>
        </authorList>
    </citation>
    <scope>NUCLEOTIDE SEQUENCE [LARGE SCALE GENOMIC DNA]</scope>
    <source>
        <strain evidence="2 3">BS1</strain>
    </source>
</reference>
<sequence>MNAKPTAVHADWQLIESLGGPAQVAKLLGYDLKRGGIQRVHNWRVRGVPPSVKLAHPSLFLKELTHSQDASDDAQPPVGTSSRGAKKKIRK</sequence>
<evidence type="ECO:0000256" key="1">
    <source>
        <dbReference type="SAM" id="MobiDB-lite"/>
    </source>
</evidence>
<dbReference type="OrthoDB" id="9104267at2"/>
<feature type="region of interest" description="Disordered" evidence="1">
    <location>
        <begin position="65"/>
        <end position="91"/>
    </location>
</feature>
<evidence type="ECO:0000313" key="2">
    <source>
        <dbReference type="EMBL" id="QBP11632.1"/>
    </source>
</evidence>
<protein>
    <submittedName>
        <fullName evidence="2">Uncharacterized protein</fullName>
    </submittedName>
</protein>